<evidence type="ECO:0000313" key="2">
    <source>
        <dbReference type="EMBL" id="KEI18232.1"/>
    </source>
</evidence>
<dbReference type="EMBL" id="JENX01000026">
    <property type="protein sequence ID" value="KEI18232.1"/>
    <property type="molecule type" value="Genomic_DNA"/>
</dbReference>
<gene>
    <name evidence="2" type="ORF">Z960_03655</name>
</gene>
<dbReference type="SUPFAM" id="SSF53067">
    <property type="entry name" value="Actin-like ATPase domain"/>
    <property type="match status" value="2"/>
</dbReference>
<comment type="caution">
    <text evidence="2">The sequence shown here is derived from an EMBL/GenBank/DDBJ whole genome shotgun (WGS) entry which is preliminary data.</text>
</comment>
<proteinExistence type="predicted"/>
<dbReference type="InterPro" id="IPR043129">
    <property type="entry name" value="ATPase_NBD"/>
</dbReference>
<dbReference type="Gene3D" id="3.30.420.40">
    <property type="match status" value="2"/>
</dbReference>
<evidence type="ECO:0000259" key="1">
    <source>
        <dbReference type="Pfam" id="PF17989"/>
    </source>
</evidence>
<dbReference type="Pfam" id="PF17989">
    <property type="entry name" value="ALP_N"/>
    <property type="match status" value="1"/>
</dbReference>
<sequence>MGIEKEIQIIGLDIGRGYVKGYSEINEMKKEVLFKSIISEGRSLNFDEFENPIYVEAVGEKYFAGLLAEKEGYTPIRNSKDSKVSDTVEKLVYAALNSLAVKEKVSIMFGVPYKLFKKSTLEEVVSKYSNKNIKIKDNITGAYKNITICNVSIFREADAAAMWEVRNNMENAKPIGIANIGFRTTELSYFDKGLRFNDKYSKTIELGNRTALKMIQDHLESNNIMKELQEIDSSDDYENLKRKAYKVLSERVSQDIEDNWINLDEMEILIAGGTAKHMKFDEGFRIIDEPQMATAKGLYLVGTRVFK</sequence>
<dbReference type="RefSeq" id="WP_039228060.1">
    <property type="nucleotide sequence ID" value="NZ_JENX01000026.1"/>
</dbReference>
<dbReference type="InterPro" id="IPR040607">
    <property type="entry name" value="ALP_N"/>
</dbReference>
<evidence type="ECO:0000313" key="3">
    <source>
        <dbReference type="Proteomes" id="UP000027937"/>
    </source>
</evidence>
<keyword evidence="3" id="KW-1185">Reference proteome</keyword>
<organism evidence="2 3">
    <name type="scientific">Clostridium haemolyticum NCTC 9693</name>
    <dbReference type="NCBI Taxonomy" id="1443114"/>
    <lineage>
        <taxon>Bacteria</taxon>
        <taxon>Bacillati</taxon>
        <taxon>Bacillota</taxon>
        <taxon>Clostridia</taxon>
        <taxon>Eubacteriales</taxon>
        <taxon>Clostridiaceae</taxon>
        <taxon>Clostridium</taxon>
    </lineage>
</organism>
<feature type="domain" description="Actin-like protein N-terminal" evidence="1">
    <location>
        <begin position="11"/>
        <end position="156"/>
    </location>
</feature>
<reference evidence="2 3" key="1">
    <citation type="submission" date="2014-02" db="EMBL/GenBank/DDBJ databases">
        <title>Plasmidome dynamics in the species complex Clostridium novyi sensu lato converts strains of independent lineages into distinctly different pathogens.</title>
        <authorList>
            <person name="Skarin H."/>
            <person name="Segerman B."/>
        </authorList>
    </citation>
    <scope>NUCLEOTIDE SEQUENCE [LARGE SCALE GENOMIC DNA]</scope>
    <source>
        <strain evidence="2 3">NCTC 9693</strain>
    </source>
</reference>
<name>A0ABR4TI94_CLOHA</name>
<dbReference type="Proteomes" id="UP000027937">
    <property type="component" value="Unassembled WGS sequence"/>
</dbReference>
<accession>A0ABR4TI94</accession>
<protein>
    <recommendedName>
        <fullName evidence="1">Actin-like protein N-terminal domain-containing protein</fullName>
    </recommendedName>
</protein>